<dbReference type="GO" id="GO:0015074">
    <property type="term" value="P:DNA integration"/>
    <property type="evidence" value="ECO:0007669"/>
    <property type="project" value="InterPro"/>
</dbReference>
<evidence type="ECO:0000256" key="1">
    <source>
        <dbReference type="SAM" id="MobiDB-lite"/>
    </source>
</evidence>
<evidence type="ECO:0000313" key="5">
    <source>
        <dbReference type="Proteomes" id="UP000469943"/>
    </source>
</evidence>
<organism evidence="3 6">
    <name type="scientific">Bifidobacterium ramosum</name>
    <dbReference type="NCBI Taxonomy" id="1798158"/>
    <lineage>
        <taxon>Bacteria</taxon>
        <taxon>Bacillati</taxon>
        <taxon>Actinomycetota</taxon>
        <taxon>Actinomycetes</taxon>
        <taxon>Bifidobacteriales</taxon>
        <taxon>Bifidobacteriaceae</taxon>
        <taxon>Bifidobacterium</taxon>
    </lineage>
</organism>
<dbReference type="AlphaFoldDB" id="A0A6L4WX86"/>
<evidence type="ECO:0000259" key="2">
    <source>
        <dbReference type="PROSITE" id="PS50994"/>
    </source>
</evidence>
<dbReference type="Proteomes" id="UP000469943">
    <property type="component" value="Unassembled WGS sequence"/>
</dbReference>
<evidence type="ECO:0000313" key="3">
    <source>
        <dbReference type="EMBL" id="KAB8286584.1"/>
    </source>
</evidence>
<evidence type="ECO:0000313" key="4">
    <source>
        <dbReference type="EMBL" id="NEG72865.1"/>
    </source>
</evidence>
<dbReference type="EMBL" id="WBSM01000024">
    <property type="protein sequence ID" value="KAB8286584.1"/>
    <property type="molecule type" value="Genomic_DNA"/>
</dbReference>
<dbReference type="Pfam" id="PF13683">
    <property type="entry name" value="rve_3"/>
    <property type="match status" value="1"/>
</dbReference>
<dbReference type="OrthoDB" id="52928at2"/>
<dbReference type="NCBIfam" id="NF033577">
    <property type="entry name" value="transpos_IS481"/>
    <property type="match status" value="1"/>
</dbReference>
<name>A0A6L4WX86_9BIFI</name>
<reference evidence="3 6" key="2">
    <citation type="submission" date="2019-10" db="EMBL/GenBank/DDBJ databases">
        <title>Characterization of the phylogenetic diversity of two novel species belonging to the genus Bifidobacterium: Bifidobacterium cebidarum sp. nov. and Bifidobacterium leontopitheci sp. nov.</title>
        <authorList>
            <person name="Lugli G.A."/>
            <person name="Duranti S."/>
            <person name="Milani C."/>
            <person name="Turroni F."/>
            <person name="Ventura M."/>
        </authorList>
    </citation>
    <scope>NUCLEOTIDE SEQUENCE [LARGE SCALE GENOMIC DNA]</scope>
    <source>
        <strain evidence="3 6">DSM 100688</strain>
    </source>
</reference>
<dbReference type="InterPro" id="IPR012337">
    <property type="entry name" value="RNaseH-like_sf"/>
</dbReference>
<feature type="region of interest" description="Disordered" evidence="1">
    <location>
        <begin position="366"/>
        <end position="386"/>
    </location>
</feature>
<keyword evidence="6" id="KW-1185">Reference proteome</keyword>
<dbReference type="EMBL" id="WHZX01000026">
    <property type="protein sequence ID" value="NEG72865.1"/>
    <property type="molecule type" value="Genomic_DNA"/>
</dbReference>
<dbReference type="RefSeq" id="WP_152359263.1">
    <property type="nucleotide sequence ID" value="NZ_WBSM01000024.1"/>
</dbReference>
<dbReference type="GO" id="GO:0003676">
    <property type="term" value="F:nucleic acid binding"/>
    <property type="evidence" value="ECO:0007669"/>
    <property type="project" value="InterPro"/>
</dbReference>
<feature type="compositionally biased region" description="Polar residues" evidence="1">
    <location>
        <begin position="1"/>
        <end position="10"/>
    </location>
</feature>
<feature type="domain" description="Integrase catalytic" evidence="2">
    <location>
        <begin position="156"/>
        <end position="324"/>
    </location>
</feature>
<sequence>MDTFSSSSAGTDAGGFIKSDAAPHGTVLRNRAIVTAIRGGEPVASAARRYGVSRQWAHALAARWRAEGDTGLLPRSRAARTIRNRTDEDMVERIITLRDELDGQGLDAGAESIAARLERSGAAPPANSTIHRILVKAGRVVPEPRKRPKSSLRRFEAGLPNELWQSDFTHWPLDASSDALIVSWLDDHSRFLLYVHAFDRVNNAVIEDTFHTACAAHGIPASALSDNGSEYTSRLLSADPSHFERTLAAMGVRFRHGRPGHPQTQGKIERYHRTLKQWLGGRPKATGLDALNEQLAEFMRVYNDERPHRALKRRTPAEAYRAKGKAAPDPELAERHRLSQIAEAERAERAERERLIRREQSARRRRKRIARPVAPPATCDADEPGRDLTIDRRGCFTMTMVGARRTINAGKANHGRKITASLEKGRILAWDRQTGEILVDQPLDISRDYQLRPRNKPTVE</sequence>
<gene>
    <name evidence="3" type="ORF">DSM100688_2271</name>
    <name evidence="4" type="ORF">GFD24_11780</name>
</gene>
<feature type="region of interest" description="Disordered" evidence="1">
    <location>
        <begin position="312"/>
        <end position="331"/>
    </location>
</feature>
<dbReference type="InterPro" id="IPR001584">
    <property type="entry name" value="Integrase_cat-core"/>
</dbReference>
<proteinExistence type="predicted"/>
<dbReference type="Gene3D" id="3.30.420.10">
    <property type="entry name" value="Ribonuclease H-like superfamily/Ribonuclease H"/>
    <property type="match status" value="1"/>
</dbReference>
<dbReference type="SUPFAM" id="SSF46689">
    <property type="entry name" value="Homeodomain-like"/>
    <property type="match status" value="1"/>
</dbReference>
<dbReference type="PROSITE" id="PS50994">
    <property type="entry name" value="INTEGRASE"/>
    <property type="match status" value="1"/>
</dbReference>
<accession>A0A6L4WX86</accession>
<comment type="caution">
    <text evidence="3">The sequence shown here is derived from an EMBL/GenBank/DDBJ whole genome shotgun (WGS) entry which is preliminary data.</text>
</comment>
<dbReference type="PANTHER" id="PTHR35004:SF7">
    <property type="entry name" value="INTEGRASE PROTEIN"/>
    <property type="match status" value="1"/>
</dbReference>
<dbReference type="PANTHER" id="PTHR35004">
    <property type="entry name" value="TRANSPOSASE RV3428C-RELATED"/>
    <property type="match status" value="1"/>
</dbReference>
<dbReference type="Pfam" id="PF13565">
    <property type="entry name" value="HTH_32"/>
    <property type="match status" value="1"/>
</dbReference>
<dbReference type="Proteomes" id="UP000482084">
    <property type="component" value="Unassembled WGS sequence"/>
</dbReference>
<dbReference type="SUPFAM" id="SSF53098">
    <property type="entry name" value="Ribonuclease H-like"/>
    <property type="match status" value="1"/>
</dbReference>
<evidence type="ECO:0000313" key="6">
    <source>
        <dbReference type="Proteomes" id="UP000482084"/>
    </source>
</evidence>
<reference evidence="4 5" key="1">
    <citation type="submission" date="2019-10" db="EMBL/GenBank/DDBJ databases">
        <title>Bifidobacterium from non-human primates.</title>
        <authorList>
            <person name="Modesto M."/>
        </authorList>
    </citation>
    <scope>NUCLEOTIDE SEQUENCE [LARGE SCALE GENOMIC DNA]</scope>
    <source>
        <strain evidence="4 5">TREM</strain>
    </source>
</reference>
<feature type="region of interest" description="Disordered" evidence="1">
    <location>
        <begin position="1"/>
        <end position="21"/>
    </location>
</feature>
<dbReference type="InterPro" id="IPR047656">
    <property type="entry name" value="IS481-like_transpos"/>
</dbReference>
<protein>
    <submittedName>
        <fullName evidence="4">IS481 family transposase</fullName>
    </submittedName>
    <submittedName>
        <fullName evidence="3">Integrase</fullName>
    </submittedName>
</protein>
<dbReference type="InterPro" id="IPR036397">
    <property type="entry name" value="RNaseH_sf"/>
</dbReference>
<dbReference type="InterPro" id="IPR009057">
    <property type="entry name" value="Homeodomain-like_sf"/>
</dbReference>